<accession>A0AAV6TIY2</accession>
<protein>
    <submittedName>
        <fullName evidence="1">Uncharacterized protein</fullName>
    </submittedName>
</protein>
<sequence>MKLFHTPCTGADLFTPCPTCGGFAGVIIRPRTLTSRQKFWQTPLHTFFVPRRLEAIENCYARLVSGRMKNTITDTLVGLLGAKQNHMHSSDDRPLLETCGRTWRGVDARKKSKRT</sequence>
<proteinExistence type="predicted"/>
<dbReference type="Proteomes" id="UP000827092">
    <property type="component" value="Unassembled WGS sequence"/>
</dbReference>
<evidence type="ECO:0000313" key="2">
    <source>
        <dbReference type="Proteomes" id="UP000827092"/>
    </source>
</evidence>
<dbReference type="EMBL" id="JAFNEN010003656">
    <property type="protein sequence ID" value="KAG8171700.1"/>
    <property type="molecule type" value="Genomic_DNA"/>
</dbReference>
<comment type="caution">
    <text evidence="1">The sequence shown here is derived from an EMBL/GenBank/DDBJ whole genome shotgun (WGS) entry which is preliminary data.</text>
</comment>
<name>A0AAV6TIY2_9ARAC</name>
<organism evidence="1 2">
    <name type="scientific">Oedothorax gibbosus</name>
    <dbReference type="NCBI Taxonomy" id="931172"/>
    <lineage>
        <taxon>Eukaryota</taxon>
        <taxon>Metazoa</taxon>
        <taxon>Ecdysozoa</taxon>
        <taxon>Arthropoda</taxon>
        <taxon>Chelicerata</taxon>
        <taxon>Arachnida</taxon>
        <taxon>Araneae</taxon>
        <taxon>Araneomorphae</taxon>
        <taxon>Entelegynae</taxon>
        <taxon>Araneoidea</taxon>
        <taxon>Linyphiidae</taxon>
        <taxon>Erigoninae</taxon>
        <taxon>Oedothorax</taxon>
    </lineage>
</organism>
<reference evidence="1 2" key="1">
    <citation type="journal article" date="2022" name="Nat. Ecol. Evol.">
        <title>A masculinizing supergene underlies an exaggerated male reproductive morph in a spider.</title>
        <authorList>
            <person name="Hendrickx F."/>
            <person name="De Corte Z."/>
            <person name="Sonet G."/>
            <person name="Van Belleghem S.M."/>
            <person name="Kostlbacher S."/>
            <person name="Vangestel C."/>
        </authorList>
    </citation>
    <scope>NUCLEOTIDE SEQUENCE [LARGE SCALE GENOMIC DNA]</scope>
    <source>
        <strain evidence="1">W744_W776</strain>
    </source>
</reference>
<evidence type="ECO:0000313" key="1">
    <source>
        <dbReference type="EMBL" id="KAG8171700.1"/>
    </source>
</evidence>
<keyword evidence="2" id="KW-1185">Reference proteome</keyword>
<dbReference type="AlphaFoldDB" id="A0AAV6TIY2"/>
<gene>
    <name evidence="1" type="ORF">JTE90_020747</name>
</gene>